<reference evidence="2" key="2">
    <citation type="submission" date="2021-04" db="EMBL/GenBank/DDBJ databases">
        <authorList>
            <person name="Liu J."/>
        </authorList>
    </citation>
    <scope>NUCLEOTIDE SEQUENCE</scope>
    <source>
        <strain evidence="2">BAD-6</strain>
    </source>
</reference>
<dbReference type="RefSeq" id="WP_227016746.1">
    <property type="nucleotide sequence ID" value="NZ_JAGSND010000001.1"/>
</dbReference>
<dbReference type="Pfam" id="PF03780">
    <property type="entry name" value="Asp23"/>
    <property type="match status" value="1"/>
</dbReference>
<evidence type="ECO:0000256" key="1">
    <source>
        <dbReference type="ARBA" id="ARBA00005721"/>
    </source>
</evidence>
<dbReference type="Proteomes" id="UP000675664">
    <property type="component" value="Unassembled WGS sequence"/>
</dbReference>
<comment type="caution">
    <text evidence="2">The sequence shown here is derived from an EMBL/GenBank/DDBJ whole genome shotgun (WGS) entry which is preliminary data.</text>
</comment>
<evidence type="ECO:0000313" key="3">
    <source>
        <dbReference type="Proteomes" id="UP000675664"/>
    </source>
</evidence>
<evidence type="ECO:0000313" key="2">
    <source>
        <dbReference type="EMBL" id="MBR0596623.1"/>
    </source>
</evidence>
<dbReference type="InterPro" id="IPR005531">
    <property type="entry name" value="Asp23"/>
</dbReference>
<reference evidence="2" key="1">
    <citation type="submission" date="2021-04" db="EMBL/GenBank/DDBJ databases">
        <title>Sinoanaerobacter chloroacetimidivorans sp. nov., an obligate anaerobic bacterium isolated from anaerobic sludge.</title>
        <authorList>
            <person name="Bao Y."/>
        </authorList>
    </citation>
    <scope>NUCLEOTIDE SEQUENCE</scope>
    <source>
        <strain evidence="2">BAD-6</strain>
    </source>
</reference>
<organism evidence="2 3">
    <name type="scientific">Sinanaerobacter chloroacetimidivorans</name>
    <dbReference type="NCBI Taxonomy" id="2818044"/>
    <lineage>
        <taxon>Bacteria</taxon>
        <taxon>Bacillati</taxon>
        <taxon>Bacillota</taxon>
        <taxon>Clostridia</taxon>
        <taxon>Peptostreptococcales</taxon>
        <taxon>Anaerovoracaceae</taxon>
        <taxon>Sinanaerobacter</taxon>
    </lineage>
</organism>
<proteinExistence type="inferred from homology"/>
<gene>
    <name evidence="2" type="ORF">KCX82_01920</name>
</gene>
<sequence length="121" mass="13168">MNTGSEEKLGTLKISDDVIAVCAMNAALKTKGVASLSGGFSDNFSKNIFGKEPLYKGIKISQNEDGISVDIYVVVEYGVKIPAVAWDIQENVKKEVEQMTDAFVKAVNIHVQGVHFTDEED</sequence>
<comment type="similarity">
    <text evidence="1">Belongs to the asp23 family.</text>
</comment>
<dbReference type="EMBL" id="JAGSND010000001">
    <property type="protein sequence ID" value="MBR0596623.1"/>
    <property type="molecule type" value="Genomic_DNA"/>
</dbReference>
<protein>
    <submittedName>
        <fullName evidence="2">Asp23/Gls24 family envelope stress response protein</fullName>
    </submittedName>
</protein>
<dbReference type="AlphaFoldDB" id="A0A8J7VZ13"/>
<dbReference type="PANTHER" id="PTHR34297">
    <property type="entry name" value="HYPOTHETICAL CYTOSOLIC PROTEIN-RELATED"/>
    <property type="match status" value="1"/>
</dbReference>
<name>A0A8J7VZ13_9FIRM</name>
<keyword evidence="3" id="KW-1185">Reference proteome</keyword>
<accession>A0A8J7VZ13</accession>